<feature type="non-terminal residue" evidence="1">
    <location>
        <position position="419"/>
    </location>
</feature>
<dbReference type="Proteomes" id="UP000030108">
    <property type="component" value="Unassembled WGS sequence"/>
</dbReference>
<dbReference type="EMBL" id="JATN01000322">
    <property type="protein sequence ID" value="EUC56023.1"/>
    <property type="molecule type" value="Genomic_DNA"/>
</dbReference>
<protein>
    <recommendedName>
        <fullName evidence="3">F-box-like domain protein</fullName>
    </recommendedName>
</protein>
<evidence type="ECO:0000313" key="2">
    <source>
        <dbReference type="Proteomes" id="UP000030108"/>
    </source>
</evidence>
<proteinExistence type="predicted"/>
<name>X8J122_9AGAM</name>
<dbReference type="Gene3D" id="3.80.10.10">
    <property type="entry name" value="Ribonuclease Inhibitor"/>
    <property type="match status" value="1"/>
</dbReference>
<dbReference type="AlphaFoldDB" id="X8J122"/>
<dbReference type="SUPFAM" id="SSF52058">
    <property type="entry name" value="L domain-like"/>
    <property type="match status" value="1"/>
</dbReference>
<comment type="caution">
    <text evidence="1">The sequence shown here is derived from an EMBL/GenBank/DDBJ whole genome shotgun (WGS) entry which is preliminary data.</text>
</comment>
<dbReference type="OrthoDB" id="3365698at2759"/>
<reference evidence="2" key="1">
    <citation type="journal article" date="2014" name="Genome Announc.">
        <title>Draft genome sequence of the plant-pathogenic soil fungus Rhizoctonia solani anastomosis group 3 strain Rhs1AP.</title>
        <authorList>
            <person name="Cubeta M.A."/>
            <person name="Thomas E."/>
            <person name="Dean R.A."/>
            <person name="Jabaji S."/>
            <person name="Neate S.M."/>
            <person name="Tavantzis S."/>
            <person name="Toda T."/>
            <person name="Vilgalys R."/>
            <person name="Bharathan N."/>
            <person name="Fedorova-Abrams N."/>
            <person name="Pakala S.B."/>
            <person name="Pakala S.M."/>
            <person name="Zafar N."/>
            <person name="Joardar V."/>
            <person name="Losada L."/>
            <person name="Nierman W.C."/>
        </authorList>
    </citation>
    <scope>NUCLEOTIDE SEQUENCE [LARGE SCALE GENOMIC DNA]</scope>
    <source>
        <strain evidence="2">AG-3</strain>
    </source>
</reference>
<dbReference type="InterPro" id="IPR032675">
    <property type="entry name" value="LRR_dom_sf"/>
</dbReference>
<organism evidence="1 2">
    <name type="scientific">Rhizoctonia solani AG-3 Rhs1AP</name>
    <dbReference type="NCBI Taxonomy" id="1086054"/>
    <lineage>
        <taxon>Eukaryota</taxon>
        <taxon>Fungi</taxon>
        <taxon>Dikarya</taxon>
        <taxon>Basidiomycota</taxon>
        <taxon>Agaricomycotina</taxon>
        <taxon>Agaricomycetes</taxon>
        <taxon>Cantharellales</taxon>
        <taxon>Ceratobasidiaceae</taxon>
        <taxon>Rhizoctonia</taxon>
    </lineage>
</organism>
<gene>
    <name evidence="1" type="ORF">RSOL_155890</name>
</gene>
<accession>X8J122</accession>
<sequence length="419" mass="47472">MIEGFPTIGRDIPQLGIKRAGGSKLYLPAAFEWATFDNFKWDFSDVLIGYGPRFYAINVTADKRAIVQETISMLLSSKHGPPESLSQLSIQLKEKTTYYHTNTPPLHSDCVIPLESHEASFADMIGGLAAFRISGILFQWDTMVFSTRLVDFRLDNVTLGLDETLVPFMQALSSASELRDLKIISVNTHRLEPPTETVTPAPISFPKLQSLHLQDLHFNTLEILLPMITPGAHHVTLYFTKRSLHDKLLSDNDEGRQKIYLSRVHVPDFHPVLGLAPVHTLILSEHPDSGTRWLTGSTLCGLLEALPALKTLKLDHWHFDQAVWADLNRRNHPRLPALENLHLTNAIIRKTHGSRDMLASHPLQQVVLGDNKSTHMGSCELLQEDSDIVQWLRGTVPDFHLMDRAYRSSEFYLDEWQLW</sequence>
<evidence type="ECO:0000313" key="1">
    <source>
        <dbReference type="EMBL" id="EUC56023.1"/>
    </source>
</evidence>
<evidence type="ECO:0008006" key="3">
    <source>
        <dbReference type="Google" id="ProtNLM"/>
    </source>
</evidence>